<dbReference type="RefSeq" id="YP_007005851.1">
    <property type="nucleotide sequence ID" value="NC_019514.1"/>
</dbReference>
<protein>
    <submittedName>
        <fullName evidence="1">Gp115</fullName>
    </submittedName>
</protein>
<proteinExistence type="predicted"/>
<organism evidence="1 2">
    <name type="scientific">Erwinia phage vB_EamP-S6</name>
    <dbReference type="NCBI Taxonomy" id="1051675"/>
    <lineage>
        <taxon>Viruses</taxon>
        <taxon>Duplodnaviria</taxon>
        <taxon>Heunggongvirae</taxon>
        <taxon>Uroviricota</taxon>
        <taxon>Caudoviricetes</taxon>
        <taxon>Schitoviridae</taxon>
        <taxon>Waedenswilvirus</taxon>
        <taxon>Waedenswilvirus S6</taxon>
    </lineage>
</organism>
<reference evidence="1 2" key="1">
    <citation type="journal article" date="2011" name="Appl. Environ. Microbiol.">
        <title>Novel Virulent and Broad-Host-Range Erwinia amylovora Bacteriophages Reveal a High Degree of Mosaicism and a Relationship to Enterobacteriaceae Phages.</title>
        <authorList>
            <person name="Born Y."/>
            <person name="Fieseler L."/>
            <person name="Marazzi J."/>
            <person name="Lurz R."/>
            <person name="Duffy B."/>
            <person name="Loessner M.J."/>
        </authorList>
    </citation>
    <scope>NUCLEOTIDE SEQUENCE [LARGE SCALE GENOMIC DNA]</scope>
</reference>
<evidence type="ECO:0000313" key="2">
    <source>
        <dbReference type="Proteomes" id="UP000008893"/>
    </source>
</evidence>
<dbReference type="KEGG" id="vg:14013803"/>
<name>G0YQK7_9CAUD</name>
<accession>G0YQK7</accession>
<dbReference type="Proteomes" id="UP000008893">
    <property type="component" value="Segment"/>
</dbReference>
<sequence length="54" mass="6021">MSNTPCLPKSPMSISSLLTVRMTGYTLIGLVDSDVLDLKMSYKIYNLVRILSKL</sequence>
<evidence type="ECO:0000313" key="1">
    <source>
        <dbReference type="EMBL" id="AEJ81634.1"/>
    </source>
</evidence>
<dbReference type="EMBL" id="HQ728266">
    <property type="protein sequence ID" value="AEJ81634.1"/>
    <property type="molecule type" value="Genomic_DNA"/>
</dbReference>
<keyword evidence="2" id="KW-1185">Reference proteome</keyword>
<dbReference type="GeneID" id="14013803"/>